<gene>
    <name evidence="3" type="ORF">NEOLEDRAFT_313322</name>
</gene>
<dbReference type="InterPro" id="IPR045340">
    <property type="entry name" value="DUF6533"/>
</dbReference>
<keyword evidence="1" id="KW-0472">Membrane</keyword>
<feature type="transmembrane region" description="Helical" evidence="1">
    <location>
        <begin position="119"/>
        <end position="143"/>
    </location>
</feature>
<name>A0A165VT92_9AGAM</name>
<evidence type="ECO:0000259" key="2">
    <source>
        <dbReference type="Pfam" id="PF20151"/>
    </source>
</evidence>
<dbReference type="AlphaFoldDB" id="A0A165VT92"/>
<keyword evidence="1" id="KW-0812">Transmembrane</keyword>
<feature type="transmembrane region" description="Helical" evidence="1">
    <location>
        <begin position="20"/>
        <end position="46"/>
    </location>
</feature>
<sequence>MVSTVTQAAIDTLQIVELSRYSFCAAITFYLLHFLSTIFSEVEVIWKLPWSPMKILYFINRYYGLVSVVTIVTFQFLQTSNIMCDAFTLFTGCALWLSILIVQIILAVRMYVILGSKRWHIIAITVLFIAESGSTIAVTLHYASATSVTFEDVTYCHGEAQWVCPASSSMQSWRL</sequence>
<reference evidence="3 4" key="1">
    <citation type="journal article" date="2016" name="Mol. Biol. Evol.">
        <title>Comparative Genomics of Early-Diverging Mushroom-Forming Fungi Provides Insights into the Origins of Lignocellulose Decay Capabilities.</title>
        <authorList>
            <person name="Nagy L.G."/>
            <person name="Riley R."/>
            <person name="Tritt A."/>
            <person name="Adam C."/>
            <person name="Daum C."/>
            <person name="Floudas D."/>
            <person name="Sun H."/>
            <person name="Yadav J.S."/>
            <person name="Pangilinan J."/>
            <person name="Larsson K.H."/>
            <person name="Matsuura K."/>
            <person name="Barry K."/>
            <person name="Labutti K."/>
            <person name="Kuo R."/>
            <person name="Ohm R.A."/>
            <person name="Bhattacharya S.S."/>
            <person name="Shirouzu T."/>
            <person name="Yoshinaga Y."/>
            <person name="Martin F.M."/>
            <person name="Grigoriev I.V."/>
            <person name="Hibbett D.S."/>
        </authorList>
    </citation>
    <scope>NUCLEOTIDE SEQUENCE [LARGE SCALE GENOMIC DNA]</scope>
    <source>
        <strain evidence="3 4">HHB14362 ss-1</strain>
    </source>
</reference>
<feature type="transmembrane region" description="Helical" evidence="1">
    <location>
        <begin position="89"/>
        <end position="112"/>
    </location>
</feature>
<accession>A0A165VT92</accession>
<proteinExistence type="predicted"/>
<dbReference type="InParanoid" id="A0A165VT92"/>
<keyword evidence="1" id="KW-1133">Transmembrane helix</keyword>
<dbReference type="EMBL" id="KV425552">
    <property type="protein sequence ID" value="KZT30150.1"/>
    <property type="molecule type" value="Genomic_DNA"/>
</dbReference>
<feature type="transmembrane region" description="Helical" evidence="1">
    <location>
        <begin position="58"/>
        <end position="77"/>
    </location>
</feature>
<keyword evidence="4" id="KW-1185">Reference proteome</keyword>
<dbReference type="Proteomes" id="UP000076761">
    <property type="component" value="Unassembled WGS sequence"/>
</dbReference>
<dbReference type="OrthoDB" id="3251775at2759"/>
<evidence type="ECO:0000313" key="4">
    <source>
        <dbReference type="Proteomes" id="UP000076761"/>
    </source>
</evidence>
<feature type="domain" description="DUF6533" evidence="2">
    <location>
        <begin position="21"/>
        <end position="66"/>
    </location>
</feature>
<evidence type="ECO:0000313" key="3">
    <source>
        <dbReference type="EMBL" id="KZT30150.1"/>
    </source>
</evidence>
<organism evidence="3 4">
    <name type="scientific">Neolentinus lepideus HHB14362 ss-1</name>
    <dbReference type="NCBI Taxonomy" id="1314782"/>
    <lineage>
        <taxon>Eukaryota</taxon>
        <taxon>Fungi</taxon>
        <taxon>Dikarya</taxon>
        <taxon>Basidiomycota</taxon>
        <taxon>Agaricomycotina</taxon>
        <taxon>Agaricomycetes</taxon>
        <taxon>Gloeophyllales</taxon>
        <taxon>Gloeophyllaceae</taxon>
        <taxon>Neolentinus</taxon>
    </lineage>
</organism>
<protein>
    <recommendedName>
        <fullName evidence="2">DUF6533 domain-containing protein</fullName>
    </recommendedName>
</protein>
<evidence type="ECO:0000256" key="1">
    <source>
        <dbReference type="SAM" id="Phobius"/>
    </source>
</evidence>
<dbReference type="Pfam" id="PF20151">
    <property type="entry name" value="DUF6533"/>
    <property type="match status" value="1"/>
</dbReference>